<protein>
    <submittedName>
        <fullName evidence="3">Uncharacterized protein LOC104596084</fullName>
    </submittedName>
</protein>
<accession>A0A1U7ZPU7</accession>
<dbReference type="AlphaFoldDB" id="A0A1U7ZPU7"/>
<gene>
    <name evidence="3" type="primary">LOC104596084</name>
</gene>
<dbReference type="GeneID" id="104596084"/>
<evidence type="ECO:0000256" key="1">
    <source>
        <dbReference type="SAM" id="SignalP"/>
    </source>
</evidence>
<dbReference type="Proteomes" id="UP000189703">
    <property type="component" value="Unplaced"/>
</dbReference>
<dbReference type="PANTHER" id="PTHR33649">
    <property type="entry name" value="PAR1 PROTEIN"/>
    <property type="match status" value="1"/>
</dbReference>
<dbReference type="STRING" id="4432.A0A1U7ZPU7"/>
<dbReference type="InterPro" id="IPR009489">
    <property type="entry name" value="PAR1"/>
</dbReference>
<feature type="signal peptide" evidence="1">
    <location>
        <begin position="1"/>
        <end position="29"/>
    </location>
</feature>
<dbReference type="Pfam" id="PF06521">
    <property type="entry name" value="PAR1"/>
    <property type="match status" value="1"/>
</dbReference>
<sequence>MPMASFLSSRTLMACLALALTICVKGTLGGGGIRCENLGKDSCAFAVSSSGTRCVLEKKVRRSGEEVYTCRSSEIEADKLKDWIESDECIEACGLSRNSVGISSDALLEPCFTQHLCSSHCYANCPNIVDLYFNLAAGEGVFLPKLCEVQGTNARRQMSEIRSSGLVAPAPESGLSMNYLVAPAVAPETSLSMDYIVAPAMSPY</sequence>
<keyword evidence="2" id="KW-1185">Reference proteome</keyword>
<dbReference type="RefSeq" id="XP_010255407.1">
    <property type="nucleotide sequence ID" value="XM_010257105.1"/>
</dbReference>
<evidence type="ECO:0000313" key="3">
    <source>
        <dbReference type="RefSeq" id="XP_010255407.1"/>
    </source>
</evidence>
<keyword evidence="1" id="KW-0732">Signal</keyword>
<feature type="chain" id="PRO_5010565594" evidence="1">
    <location>
        <begin position="30"/>
        <end position="204"/>
    </location>
</feature>
<dbReference type="PANTHER" id="PTHR33649:SF2">
    <property type="entry name" value="PAR1 PROTEIN"/>
    <property type="match status" value="1"/>
</dbReference>
<dbReference type="FunCoup" id="A0A1U7ZPU7">
    <property type="interactions" value="5"/>
</dbReference>
<dbReference type="eggNOG" id="ENOG502R0KN">
    <property type="taxonomic scope" value="Eukaryota"/>
</dbReference>
<dbReference type="OMA" id="SHDTCAF"/>
<reference evidence="3" key="1">
    <citation type="submission" date="2025-08" db="UniProtKB">
        <authorList>
            <consortium name="RefSeq"/>
        </authorList>
    </citation>
    <scope>IDENTIFICATION</scope>
</reference>
<dbReference type="KEGG" id="nnu:104596084"/>
<name>A0A1U7ZPU7_NELNU</name>
<evidence type="ECO:0000313" key="2">
    <source>
        <dbReference type="Proteomes" id="UP000189703"/>
    </source>
</evidence>
<organism evidence="2 3">
    <name type="scientific">Nelumbo nucifera</name>
    <name type="common">Sacred lotus</name>
    <dbReference type="NCBI Taxonomy" id="4432"/>
    <lineage>
        <taxon>Eukaryota</taxon>
        <taxon>Viridiplantae</taxon>
        <taxon>Streptophyta</taxon>
        <taxon>Embryophyta</taxon>
        <taxon>Tracheophyta</taxon>
        <taxon>Spermatophyta</taxon>
        <taxon>Magnoliopsida</taxon>
        <taxon>Proteales</taxon>
        <taxon>Nelumbonaceae</taxon>
        <taxon>Nelumbo</taxon>
    </lineage>
</organism>
<proteinExistence type="predicted"/>
<dbReference type="InParanoid" id="A0A1U7ZPU7"/>
<dbReference type="OrthoDB" id="772928at2759"/>